<dbReference type="Proteomes" id="UP001497045">
    <property type="component" value="Unassembled WGS sequence"/>
</dbReference>
<organism evidence="3 4">
    <name type="scientific">Aurantiacibacter gilvus</name>
    <dbReference type="NCBI Taxonomy" id="3139141"/>
    <lineage>
        <taxon>Bacteria</taxon>
        <taxon>Pseudomonadati</taxon>
        <taxon>Pseudomonadota</taxon>
        <taxon>Alphaproteobacteria</taxon>
        <taxon>Sphingomonadales</taxon>
        <taxon>Erythrobacteraceae</taxon>
        <taxon>Aurantiacibacter</taxon>
    </lineage>
</organism>
<feature type="compositionally biased region" description="Acidic residues" evidence="1">
    <location>
        <begin position="410"/>
        <end position="419"/>
    </location>
</feature>
<evidence type="ECO:0000256" key="2">
    <source>
        <dbReference type="SAM" id="SignalP"/>
    </source>
</evidence>
<feature type="signal peptide" evidence="2">
    <location>
        <begin position="1"/>
        <end position="23"/>
    </location>
</feature>
<keyword evidence="4" id="KW-1185">Reference proteome</keyword>
<proteinExistence type="predicted"/>
<gene>
    <name evidence="3" type="ORF">AAEO60_08605</name>
</gene>
<name>A0ABU9IE87_9SPHN</name>
<feature type="compositionally biased region" description="Basic and acidic residues" evidence="1">
    <location>
        <begin position="379"/>
        <end position="393"/>
    </location>
</feature>
<dbReference type="RefSeq" id="WP_341673239.1">
    <property type="nucleotide sequence ID" value="NZ_JBBYHV010000001.1"/>
</dbReference>
<evidence type="ECO:0000256" key="1">
    <source>
        <dbReference type="SAM" id="MobiDB-lite"/>
    </source>
</evidence>
<evidence type="ECO:0000313" key="4">
    <source>
        <dbReference type="Proteomes" id="UP001497045"/>
    </source>
</evidence>
<evidence type="ECO:0000313" key="3">
    <source>
        <dbReference type="EMBL" id="MEL1250729.1"/>
    </source>
</evidence>
<protein>
    <submittedName>
        <fullName evidence="3">Uncharacterized protein</fullName>
    </submittedName>
</protein>
<dbReference type="EMBL" id="JBBYHV010000001">
    <property type="protein sequence ID" value="MEL1250729.1"/>
    <property type="molecule type" value="Genomic_DNA"/>
</dbReference>
<sequence>MFRKFATMLAATTALALSAPALAQERPDDLTELPPVPTDYEPDRLPWGDYDFTGTWPIEPINNGHILFQRPAAYGDRFWVTDEEFERRLAAARGNDGNFTQANESGIGAGGTTGLEQWFLDTDWAKSTAMLVSPADGQLPDLTPHARELFEAGRSGWVPGQGYDWVDDFDSWDRCVSRGFPASMYPFRYNNGIRVFQSPGYVTIMLEMLGTRVVKIYDSEEEARAAKWDERTEAWMGNSRGWWDGRTLVIETTNIVSGDSATENVYERSASPLNMATQFTGTTTVPAFNTVPMSTEAMTVERLTMTGPNTIIHELTYSDPQVYVEPWTTRLAWVRDDDYQFFEYACHEGNYMPRDYISASRAQQERIAQGLEEPVTAENDDRSRFAQPFDHDPGTGPRPGFGGPPPPPPSDDEADPAEG</sequence>
<feature type="region of interest" description="Disordered" evidence="1">
    <location>
        <begin position="371"/>
        <end position="419"/>
    </location>
</feature>
<feature type="chain" id="PRO_5046002623" evidence="2">
    <location>
        <begin position="24"/>
        <end position="419"/>
    </location>
</feature>
<accession>A0ABU9IE87</accession>
<comment type="caution">
    <text evidence="3">The sequence shown here is derived from an EMBL/GenBank/DDBJ whole genome shotgun (WGS) entry which is preliminary data.</text>
</comment>
<reference evidence="3 4" key="1">
    <citation type="submission" date="2024-04" db="EMBL/GenBank/DDBJ databases">
        <title>Aurantiacibacter sp. DGU6 16S ribosomal RNA gene Genome sequencing and assembly.</title>
        <authorList>
            <person name="Park S."/>
        </authorList>
    </citation>
    <scope>NUCLEOTIDE SEQUENCE [LARGE SCALE GENOMIC DNA]</scope>
    <source>
        <strain evidence="3 4">DGU6</strain>
    </source>
</reference>
<keyword evidence="2" id="KW-0732">Signal</keyword>